<keyword evidence="2" id="KW-0472">Membrane</keyword>
<evidence type="ECO:0000313" key="4">
    <source>
        <dbReference type="Proteomes" id="UP000654075"/>
    </source>
</evidence>
<dbReference type="EMBL" id="CAJNNV010028366">
    <property type="protein sequence ID" value="CAE8624352.1"/>
    <property type="molecule type" value="Genomic_DNA"/>
</dbReference>
<name>A0A813GHB8_POLGL</name>
<keyword evidence="4" id="KW-1185">Reference proteome</keyword>
<keyword evidence="2" id="KW-1133">Transmembrane helix</keyword>
<gene>
    <name evidence="3" type="ORF">PGLA1383_LOCUS41479</name>
</gene>
<sequence length="186" mass="20500">MAAAPAARAAEVPTPAPPVRATPSAPPARPKQAPPVVNAAPATRVPSTHSRHAPSGRPGLLRSRFVPRSRNQQQRPPNDELEETIQQLFLLGQVLQQANRPTHDAPSADDRAEVVEFDLTEAEINDDKQQQHHQELAAATSCLRRDSRVRKCWMDIVRISTMIVRAVSMLLLLLLLNQVLFAIIKS</sequence>
<protein>
    <submittedName>
        <fullName evidence="3">Uncharacterized protein</fullName>
    </submittedName>
</protein>
<reference evidence="3" key="1">
    <citation type="submission" date="2021-02" db="EMBL/GenBank/DDBJ databases">
        <authorList>
            <person name="Dougan E. K."/>
            <person name="Rhodes N."/>
            <person name="Thang M."/>
            <person name="Chan C."/>
        </authorList>
    </citation>
    <scope>NUCLEOTIDE SEQUENCE</scope>
</reference>
<organism evidence="3 4">
    <name type="scientific">Polarella glacialis</name>
    <name type="common">Dinoflagellate</name>
    <dbReference type="NCBI Taxonomy" id="89957"/>
    <lineage>
        <taxon>Eukaryota</taxon>
        <taxon>Sar</taxon>
        <taxon>Alveolata</taxon>
        <taxon>Dinophyceae</taxon>
        <taxon>Suessiales</taxon>
        <taxon>Suessiaceae</taxon>
        <taxon>Polarella</taxon>
    </lineage>
</organism>
<feature type="transmembrane region" description="Helical" evidence="2">
    <location>
        <begin position="163"/>
        <end position="184"/>
    </location>
</feature>
<dbReference type="AlphaFoldDB" id="A0A813GHB8"/>
<comment type="caution">
    <text evidence="3">The sequence shown here is derived from an EMBL/GenBank/DDBJ whole genome shotgun (WGS) entry which is preliminary data.</text>
</comment>
<feature type="region of interest" description="Disordered" evidence="1">
    <location>
        <begin position="1"/>
        <end position="79"/>
    </location>
</feature>
<accession>A0A813GHB8</accession>
<evidence type="ECO:0000313" key="3">
    <source>
        <dbReference type="EMBL" id="CAE8624352.1"/>
    </source>
</evidence>
<dbReference type="Proteomes" id="UP000654075">
    <property type="component" value="Unassembled WGS sequence"/>
</dbReference>
<feature type="compositionally biased region" description="Pro residues" evidence="1">
    <location>
        <begin position="14"/>
        <end position="33"/>
    </location>
</feature>
<proteinExistence type="predicted"/>
<evidence type="ECO:0000256" key="1">
    <source>
        <dbReference type="SAM" id="MobiDB-lite"/>
    </source>
</evidence>
<evidence type="ECO:0000256" key="2">
    <source>
        <dbReference type="SAM" id="Phobius"/>
    </source>
</evidence>
<feature type="compositionally biased region" description="Low complexity" evidence="1">
    <location>
        <begin position="1"/>
        <end position="13"/>
    </location>
</feature>
<keyword evidence="2" id="KW-0812">Transmembrane</keyword>